<dbReference type="Proteomes" id="UP000033393">
    <property type="component" value="Unassembled WGS sequence"/>
</dbReference>
<dbReference type="PATRIC" id="fig|68170.10.peg.8550"/>
<dbReference type="Pfam" id="PF08012">
    <property type="entry name" value="DUF1702"/>
    <property type="match status" value="1"/>
</dbReference>
<evidence type="ECO:0000313" key="1">
    <source>
        <dbReference type="EMBL" id="KJK43545.1"/>
    </source>
</evidence>
<gene>
    <name evidence="1" type="ORF">UK23_32835</name>
</gene>
<keyword evidence="2" id="KW-1185">Reference proteome</keyword>
<sequence length="308" mass="33254">MRAVAGTLLGKVFAVSAATMKPPAMDDDASSARLKQVVFTVTECCQLTVLDPNFDSLVPKLAAYDEELAGFAYEGAGVGLAALDTLVPTKRRTKEFVNGPGAPYIYGVYLGAGMGLARMRLNPEPFRKRLDDPLWGWVVLDGYGFHQGFFAHRKYTLQQRLPKQLHGYGLRAFDHGMGRSIWFSAGADVLGVATTIAGFAESRQADLWQGVGLACGYTGGVDRPTVEHLQVVAGAYRGHLAVGAAMSAGIRHQVGNTADHNDFASEVLCGASSADVAAEVEKLRNDLPTDPAIPVYALWRHRILRQFE</sequence>
<reference evidence="1 2" key="1">
    <citation type="submission" date="2015-02" db="EMBL/GenBank/DDBJ databases">
        <authorList>
            <person name="Ju K.-S."/>
            <person name="Doroghazi J.R."/>
            <person name="Metcalf W."/>
        </authorList>
    </citation>
    <scope>NUCLEOTIDE SEQUENCE [LARGE SCALE GENOMIC DNA]</scope>
    <source>
        <strain evidence="1 2">NRRL B-16140</strain>
    </source>
</reference>
<comment type="caution">
    <text evidence="1">The sequence shown here is derived from an EMBL/GenBank/DDBJ whole genome shotgun (WGS) entry which is preliminary data.</text>
</comment>
<dbReference type="EMBL" id="JYJG01000287">
    <property type="protein sequence ID" value="KJK43545.1"/>
    <property type="molecule type" value="Genomic_DNA"/>
</dbReference>
<name>A0A0F0GJM1_LENAE</name>
<accession>A0A0F0GJM1</accession>
<proteinExistence type="predicted"/>
<organism evidence="1 2">
    <name type="scientific">Lentzea aerocolonigenes</name>
    <name type="common">Lechevalieria aerocolonigenes</name>
    <name type="synonym">Saccharothrix aerocolonigenes</name>
    <dbReference type="NCBI Taxonomy" id="68170"/>
    <lineage>
        <taxon>Bacteria</taxon>
        <taxon>Bacillati</taxon>
        <taxon>Actinomycetota</taxon>
        <taxon>Actinomycetes</taxon>
        <taxon>Pseudonocardiales</taxon>
        <taxon>Pseudonocardiaceae</taxon>
        <taxon>Lentzea</taxon>
    </lineage>
</organism>
<dbReference type="RefSeq" id="WP_196777982.1">
    <property type="nucleotide sequence ID" value="NZ_JYJG01000287.1"/>
</dbReference>
<dbReference type="AlphaFoldDB" id="A0A0F0GJM1"/>
<protein>
    <recommendedName>
        <fullName evidence="3">Enediyne biosynthesis protein</fullName>
    </recommendedName>
</protein>
<evidence type="ECO:0008006" key="3">
    <source>
        <dbReference type="Google" id="ProtNLM"/>
    </source>
</evidence>
<evidence type="ECO:0000313" key="2">
    <source>
        <dbReference type="Proteomes" id="UP000033393"/>
    </source>
</evidence>
<dbReference type="InterPro" id="IPR012964">
    <property type="entry name" value="DUF1702"/>
</dbReference>